<dbReference type="InterPro" id="IPR037401">
    <property type="entry name" value="SnoaL-like"/>
</dbReference>
<dbReference type="Gene3D" id="3.10.450.50">
    <property type="match status" value="1"/>
</dbReference>
<evidence type="ECO:0000313" key="4">
    <source>
        <dbReference type="EMBL" id="MBB6093728.1"/>
    </source>
</evidence>
<evidence type="ECO:0000313" key="5">
    <source>
        <dbReference type="Proteomes" id="UP000588068"/>
    </source>
</evidence>
<feature type="chain" id="PRO_5032912041" evidence="1">
    <location>
        <begin position="25"/>
        <end position="419"/>
    </location>
</feature>
<dbReference type="SUPFAM" id="SSF56436">
    <property type="entry name" value="C-type lectin-like"/>
    <property type="match status" value="1"/>
</dbReference>
<comment type="caution">
    <text evidence="4">The sequence shown here is derived from an EMBL/GenBank/DDBJ whole genome shotgun (WGS) entry which is preliminary data.</text>
</comment>
<keyword evidence="1" id="KW-0732">Signal</keyword>
<dbReference type="Pfam" id="PF03781">
    <property type="entry name" value="FGE-sulfatase"/>
    <property type="match status" value="1"/>
</dbReference>
<organism evidence="4 5">
    <name type="scientific">Povalibacter uvarum</name>
    <dbReference type="NCBI Taxonomy" id="732238"/>
    <lineage>
        <taxon>Bacteria</taxon>
        <taxon>Pseudomonadati</taxon>
        <taxon>Pseudomonadota</taxon>
        <taxon>Gammaproteobacteria</taxon>
        <taxon>Steroidobacterales</taxon>
        <taxon>Steroidobacteraceae</taxon>
        <taxon>Povalibacter</taxon>
    </lineage>
</organism>
<dbReference type="InterPro" id="IPR005532">
    <property type="entry name" value="SUMF_dom"/>
</dbReference>
<dbReference type="Proteomes" id="UP000588068">
    <property type="component" value="Unassembled WGS sequence"/>
</dbReference>
<feature type="signal peptide" evidence="1">
    <location>
        <begin position="1"/>
        <end position="24"/>
    </location>
</feature>
<evidence type="ECO:0000256" key="1">
    <source>
        <dbReference type="SAM" id="SignalP"/>
    </source>
</evidence>
<feature type="domain" description="Sulfatase-modifying factor enzyme-like" evidence="2">
    <location>
        <begin position="28"/>
        <end position="283"/>
    </location>
</feature>
<reference evidence="4 5" key="1">
    <citation type="submission" date="2020-08" db="EMBL/GenBank/DDBJ databases">
        <title>Genomic Encyclopedia of Type Strains, Phase IV (KMG-IV): sequencing the most valuable type-strain genomes for metagenomic binning, comparative biology and taxonomic classification.</title>
        <authorList>
            <person name="Goeker M."/>
        </authorList>
    </citation>
    <scope>NUCLEOTIDE SEQUENCE [LARGE SCALE GENOMIC DNA]</scope>
    <source>
        <strain evidence="4 5">DSM 26723</strain>
    </source>
</reference>
<gene>
    <name evidence="4" type="ORF">HNQ60_002609</name>
</gene>
<dbReference type="PANTHER" id="PTHR23150">
    <property type="entry name" value="SULFATASE MODIFYING FACTOR 1, 2"/>
    <property type="match status" value="1"/>
</dbReference>
<name>A0A841HNJ8_9GAMM</name>
<dbReference type="InterPro" id="IPR016187">
    <property type="entry name" value="CTDL_fold"/>
</dbReference>
<dbReference type="SUPFAM" id="SSF54427">
    <property type="entry name" value="NTF2-like"/>
    <property type="match status" value="1"/>
</dbReference>
<dbReference type="PANTHER" id="PTHR23150:SF19">
    <property type="entry name" value="FORMYLGLYCINE-GENERATING ENZYME"/>
    <property type="match status" value="1"/>
</dbReference>
<evidence type="ECO:0000259" key="3">
    <source>
        <dbReference type="Pfam" id="PF13474"/>
    </source>
</evidence>
<sequence>MQSKKKLQTMIVAAGVLAAGPAFAAEKEPVMVTVPAGTYQMGRMINYGYGDMDGPTHTVTLTSFELAAKEVTLGEYRAFIRASGYVPERKCNVYKADAKWFIDPKRSWDDPGFKQADEHPVVCVSWRDTQAYINWLNGKTGKRYRLPTEAEWEYVATIADLGDSRNGGAVTHEIANIGKVECCGGETGGKDVWMHTAPVGSFPVDRFGLHDIRGNVWEWQSDCYEDNYRDAAIDGSNRAKCSSDGYHVVRGASYGDGGEYLSERLRLRGTEDQGYFTVGFRLAQSVNAAPASGPTPASIALPVTQMLEATRQRNVEGIDKTLSRSIDPEILYYWGETVTGRPAISQWHREWFAEAGWSLEPEKILHVFNDDRLALVNYTIEYIKSADRKFRIFIGCTLVREDDGWKVARIQQTLLEGPK</sequence>
<evidence type="ECO:0000259" key="2">
    <source>
        <dbReference type="Pfam" id="PF03781"/>
    </source>
</evidence>
<feature type="domain" description="SnoaL-like" evidence="3">
    <location>
        <begin position="303"/>
        <end position="410"/>
    </location>
</feature>
<dbReference type="InterPro" id="IPR051043">
    <property type="entry name" value="Sulfatase_Mod_Factor_Kinase"/>
</dbReference>
<dbReference type="AlphaFoldDB" id="A0A841HNJ8"/>
<protein>
    <submittedName>
        <fullName evidence="4">Formylglycine-generating enzyme required for sulfatase activity</fullName>
    </submittedName>
</protein>
<dbReference type="EMBL" id="JACHHZ010000003">
    <property type="protein sequence ID" value="MBB6093728.1"/>
    <property type="molecule type" value="Genomic_DNA"/>
</dbReference>
<dbReference type="RefSeq" id="WP_184332393.1">
    <property type="nucleotide sequence ID" value="NZ_JACHHZ010000003.1"/>
</dbReference>
<accession>A0A841HNJ8</accession>
<dbReference type="Gene3D" id="3.90.1580.10">
    <property type="entry name" value="paralog of FGE (formylglycine-generating enzyme)"/>
    <property type="match status" value="1"/>
</dbReference>
<dbReference type="GO" id="GO:0120147">
    <property type="term" value="F:formylglycine-generating oxidase activity"/>
    <property type="evidence" value="ECO:0007669"/>
    <property type="project" value="TreeGrafter"/>
</dbReference>
<proteinExistence type="predicted"/>
<keyword evidence="5" id="KW-1185">Reference proteome</keyword>
<dbReference type="InterPro" id="IPR042095">
    <property type="entry name" value="SUMF_sf"/>
</dbReference>
<dbReference type="InterPro" id="IPR032710">
    <property type="entry name" value="NTF2-like_dom_sf"/>
</dbReference>
<dbReference type="Pfam" id="PF13474">
    <property type="entry name" value="SnoaL_3"/>
    <property type="match status" value="1"/>
</dbReference>